<dbReference type="SUPFAM" id="SSF50985">
    <property type="entry name" value="RCC1/BLIP-II"/>
    <property type="match status" value="2"/>
</dbReference>
<sequence>MTRARPLRLLALWSAAAALALPVAPQAVGADMPPARIASAASAPGVPWTWGGNSYGELGSGTTQSRLTPGPVTGLADVVDLHGGREHVAALRADGTVWTWGSNQQGQLGLGTTGNRSVPTQVTGISGATAVETGHNLSLALMGDGTVRTWGLNADGQLGDGTTTLRRSPVTVVGLDDAVAVAAGRNMSYALRADGTVVGWGRNDEGQLGDGTRTRRLTPVRVGSLTDVVAIAGGRDHGLALRGDGTVWAWGSNDYGQVGNGTTTDQDSPVQVTSGVSQVIAGAHHSYALRTDGTVAAWGRNYRANLGDGTTATRTRPVSVRNLTSIVSIGSGRDTGVAVRSDGRVLAWGGNASGQVGDGTTTNRSTPVLVPGVTDAVLAGGGGAAYSVVLVADGAPPAPQDPVAVFTTSCSGLTCTFDGRGSSDADGPLSGYTWDYGDGQGASGTAASRTHTYAAAGTYRVTLTVTDGSGATGSVGHDVVVQEASPGTGPVFWRAASSDSNTARPAVGVPATVRSTDRLVLVVTTNRTATLTTPSGWTLAGTVTDGTEVRSWVLTRAAGGVAGTTQTLTLDAISKTSLVLLAYEGAGAPSAVVGQPETGSGTTHTAPAAPVTQAGSTVVRYYADKTSTVHGWTLPPVLTQRATTTGSSGGMLTAVAGDQGGVAAGTVPALAATAGASASKAVAWTIVLPPS</sequence>
<dbReference type="SUPFAM" id="SSF49299">
    <property type="entry name" value="PKD domain"/>
    <property type="match status" value="1"/>
</dbReference>
<dbReference type="Pfam" id="PF18911">
    <property type="entry name" value="PKD_4"/>
    <property type="match status" value="1"/>
</dbReference>
<keyword evidence="1" id="KW-0344">Guanine-nucleotide releasing factor</keyword>
<keyword evidence="6" id="KW-1185">Reference proteome</keyword>
<dbReference type="InterPro" id="IPR013783">
    <property type="entry name" value="Ig-like_fold"/>
</dbReference>
<feature type="signal peptide" evidence="3">
    <location>
        <begin position="1"/>
        <end position="29"/>
    </location>
</feature>
<dbReference type="SMART" id="SM00089">
    <property type="entry name" value="PKD"/>
    <property type="match status" value="1"/>
</dbReference>
<dbReference type="InterPro" id="IPR051553">
    <property type="entry name" value="Ran_GTPase-activating"/>
</dbReference>
<reference evidence="6" key="1">
    <citation type="journal article" date="2019" name="Int. J. Syst. Evol. Microbiol.">
        <title>The Global Catalogue of Microorganisms (GCM) 10K type strain sequencing project: providing services to taxonomists for standard genome sequencing and annotation.</title>
        <authorList>
            <consortium name="The Broad Institute Genomics Platform"/>
            <consortium name="The Broad Institute Genome Sequencing Center for Infectious Disease"/>
            <person name="Wu L."/>
            <person name="Ma J."/>
        </authorList>
    </citation>
    <scope>NUCLEOTIDE SEQUENCE [LARGE SCALE GENOMIC DNA]</scope>
    <source>
        <strain evidence="6">CGMCC 1.12477</strain>
    </source>
</reference>
<dbReference type="PANTHER" id="PTHR45982:SF1">
    <property type="entry name" value="REGULATOR OF CHROMOSOME CONDENSATION"/>
    <property type="match status" value="1"/>
</dbReference>
<dbReference type="PRINTS" id="PR00633">
    <property type="entry name" value="RCCNDNSATION"/>
</dbReference>
<dbReference type="RefSeq" id="WP_343919445.1">
    <property type="nucleotide sequence ID" value="NZ_BAAAJT010000002.1"/>
</dbReference>
<organism evidence="5 6">
    <name type="scientific">Nocardioides aestuarii</name>
    <dbReference type="NCBI Taxonomy" id="252231"/>
    <lineage>
        <taxon>Bacteria</taxon>
        <taxon>Bacillati</taxon>
        <taxon>Actinomycetota</taxon>
        <taxon>Actinomycetes</taxon>
        <taxon>Propionibacteriales</taxon>
        <taxon>Nocardioidaceae</taxon>
        <taxon>Nocardioides</taxon>
    </lineage>
</organism>
<evidence type="ECO:0000313" key="5">
    <source>
        <dbReference type="EMBL" id="MFD1947909.1"/>
    </source>
</evidence>
<dbReference type="CDD" id="cd00146">
    <property type="entry name" value="PKD"/>
    <property type="match status" value="1"/>
</dbReference>
<name>A0ABW4TMK9_9ACTN</name>
<dbReference type="InterPro" id="IPR022409">
    <property type="entry name" value="PKD/Chitinase_dom"/>
</dbReference>
<comment type="caution">
    <text evidence="5">The sequence shown here is derived from an EMBL/GenBank/DDBJ whole genome shotgun (WGS) entry which is preliminary data.</text>
</comment>
<evidence type="ECO:0000313" key="6">
    <source>
        <dbReference type="Proteomes" id="UP001597351"/>
    </source>
</evidence>
<feature type="domain" description="PKD" evidence="4">
    <location>
        <begin position="398"/>
        <end position="488"/>
    </location>
</feature>
<dbReference type="InterPro" id="IPR009091">
    <property type="entry name" value="RCC1/BLIP-II"/>
</dbReference>
<dbReference type="InterPro" id="IPR058923">
    <property type="entry name" value="RCC1-like_dom"/>
</dbReference>
<protein>
    <submittedName>
        <fullName evidence="5">PKD domain-containing protein</fullName>
    </submittedName>
</protein>
<keyword evidence="3" id="KW-0732">Signal</keyword>
<proteinExistence type="predicted"/>
<evidence type="ECO:0000259" key="4">
    <source>
        <dbReference type="PROSITE" id="PS50093"/>
    </source>
</evidence>
<dbReference type="PROSITE" id="PS00626">
    <property type="entry name" value="RCC1_2"/>
    <property type="match status" value="1"/>
</dbReference>
<evidence type="ECO:0000256" key="3">
    <source>
        <dbReference type="SAM" id="SignalP"/>
    </source>
</evidence>
<dbReference type="PROSITE" id="PS50012">
    <property type="entry name" value="RCC1_3"/>
    <property type="match status" value="7"/>
</dbReference>
<feature type="chain" id="PRO_5047462789" evidence="3">
    <location>
        <begin position="30"/>
        <end position="691"/>
    </location>
</feature>
<dbReference type="InterPro" id="IPR000601">
    <property type="entry name" value="PKD_dom"/>
</dbReference>
<dbReference type="Gene3D" id="2.130.10.30">
    <property type="entry name" value="Regulator of chromosome condensation 1/beta-lactamase-inhibitor protein II"/>
    <property type="match status" value="3"/>
</dbReference>
<gene>
    <name evidence="5" type="ORF">ACFSDE_14005</name>
</gene>
<dbReference type="Proteomes" id="UP001597351">
    <property type="component" value="Unassembled WGS sequence"/>
</dbReference>
<evidence type="ECO:0000256" key="2">
    <source>
        <dbReference type="ARBA" id="ARBA00022737"/>
    </source>
</evidence>
<dbReference type="Pfam" id="PF25390">
    <property type="entry name" value="WD40_RLD"/>
    <property type="match status" value="1"/>
</dbReference>
<dbReference type="Gene3D" id="2.60.40.10">
    <property type="entry name" value="Immunoglobulins"/>
    <property type="match status" value="1"/>
</dbReference>
<keyword evidence="2" id="KW-0677">Repeat</keyword>
<dbReference type="InterPro" id="IPR000408">
    <property type="entry name" value="Reg_chr_condens"/>
</dbReference>
<dbReference type="PANTHER" id="PTHR45982">
    <property type="entry name" value="REGULATOR OF CHROMOSOME CONDENSATION"/>
    <property type="match status" value="1"/>
</dbReference>
<dbReference type="PROSITE" id="PS50093">
    <property type="entry name" value="PKD"/>
    <property type="match status" value="1"/>
</dbReference>
<evidence type="ECO:0000256" key="1">
    <source>
        <dbReference type="ARBA" id="ARBA00022658"/>
    </source>
</evidence>
<dbReference type="EMBL" id="JBHUGD010000003">
    <property type="protein sequence ID" value="MFD1947909.1"/>
    <property type="molecule type" value="Genomic_DNA"/>
</dbReference>
<dbReference type="InterPro" id="IPR035986">
    <property type="entry name" value="PKD_dom_sf"/>
</dbReference>
<accession>A0ABW4TMK9</accession>